<evidence type="ECO:0000313" key="3">
    <source>
        <dbReference type="Proteomes" id="UP000054359"/>
    </source>
</evidence>
<organism evidence="2 3">
    <name type="scientific">Stegodyphus mimosarum</name>
    <name type="common">African social velvet spider</name>
    <dbReference type="NCBI Taxonomy" id="407821"/>
    <lineage>
        <taxon>Eukaryota</taxon>
        <taxon>Metazoa</taxon>
        <taxon>Ecdysozoa</taxon>
        <taxon>Arthropoda</taxon>
        <taxon>Chelicerata</taxon>
        <taxon>Arachnida</taxon>
        <taxon>Araneae</taxon>
        <taxon>Araneomorphae</taxon>
        <taxon>Entelegynae</taxon>
        <taxon>Eresoidea</taxon>
        <taxon>Eresidae</taxon>
        <taxon>Stegodyphus</taxon>
    </lineage>
</organism>
<reference evidence="2 3" key="1">
    <citation type="submission" date="2013-11" db="EMBL/GenBank/DDBJ databases">
        <title>Genome sequencing of Stegodyphus mimosarum.</title>
        <authorList>
            <person name="Bechsgaard J."/>
        </authorList>
    </citation>
    <scope>NUCLEOTIDE SEQUENCE [LARGE SCALE GENOMIC DNA]</scope>
</reference>
<dbReference type="Pfam" id="PF07707">
    <property type="entry name" value="BACK"/>
    <property type="match status" value="1"/>
</dbReference>
<feature type="domain" description="BTB" evidence="1">
    <location>
        <begin position="255"/>
        <end position="322"/>
    </location>
</feature>
<feature type="domain" description="BTB" evidence="1">
    <location>
        <begin position="1"/>
        <end position="63"/>
    </location>
</feature>
<dbReference type="SUPFAM" id="SSF54695">
    <property type="entry name" value="POZ domain"/>
    <property type="match status" value="2"/>
</dbReference>
<gene>
    <name evidence="2" type="ORF">X975_26620</name>
</gene>
<dbReference type="CDD" id="cd14733">
    <property type="entry name" value="BACK"/>
    <property type="match status" value="1"/>
</dbReference>
<dbReference type="Gene3D" id="1.25.40.420">
    <property type="match status" value="1"/>
</dbReference>
<dbReference type="PROSITE" id="PS50097">
    <property type="entry name" value="BTB"/>
    <property type="match status" value="2"/>
</dbReference>
<dbReference type="Proteomes" id="UP000054359">
    <property type="component" value="Unassembled WGS sequence"/>
</dbReference>
<dbReference type="AlphaFoldDB" id="A0A087U3Q9"/>
<dbReference type="InterPro" id="IPR000210">
    <property type="entry name" value="BTB/POZ_dom"/>
</dbReference>
<dbReference type="EMBL" id="KK118026">
    <property type="protein sequence ID" value="KFM71998.1"/>
    <property type="molecule type" value="Genomic_DNA"/>
</dbReference>
<dbReference type="InterPro" id="IPR011705">
    <property type="entry name" value="BACK"/>
</dbReference>
<dbReference type="Pfam" id="PF00651">
    <property type="entry name" value="BTB"/>
    <property type="match status" value="2"/>
</dbReference>
<evidence type="ECO:0000259" key="1">
    <source>
        <dbReference type="PROSITE" id="PS50097"/>
    </source>
</evidence>
<evidence type="ECO:0000313" key="2">
    <source>
        <dbReference type="EMBL" id="KFM71998.1"/>
    </source>
</evidence>
<keyword evidence="3" id="KW-1185">Reference proteome</keyword>
<accession>A0A087U3Q9</accession>
<dbReference type="STRING" id="407821.A0A087U3Q9"/>
<sequence>MDVVLRARDAEFKVHRDMLWARWPELAKKLDEQNSSEQDFDIGSNILEAMIQYVYTGKIKYCGYMVSFEEVYFTAAKYGLRILCPTPDSIKMSETIINTEKISFVWPIENFSSLPVSTELYHEFKIDIWELNKWNLRLHICEKTETDQIFRIYICKLPDPKLKRIFVRTKISFDDTNSSENEHFFEKAENWKCAEFSRNISSDPDDILLLKCDFKLSNGSFSSEIVESSCVFATSIGESNLTRSVRNINENGALSDVTVVAGSRRFSVHKFILCSQSSVFCRMFETDMRESANDRIEIPDVDLDIIHEMLLFLYTGNVEKLSAETVMQLYAVADMYDISALKNVCSSLLKSSITVENVFKILQLADLYCDENLYQSALKFFSHHLQEIYSTDEWKERSNNNFCVKLLQDFITDKMIYVHFSNSFHQQK</sequence>
<dbReference type="CDD" id="cd18186">
    <property type="entry name" value="BTB_POZ_ZBTB_KLHL-like"/>
    <property type="match status" value="1"/>
</dbReference>
<dbReference type="InterPro" id="IPR011333">
    <property type="entry name" value="SKP1/BTB/POZ_sf"/>
</dbReference>
<name>A0A087U3Q9_STEMI</name>
<protein>
    <submittedName>
        <fullName evidence="2">Speckle-type POZ protein B</fullName>
    </submittedName>
</protein>
<proteinExistence type="predicted"/>
<feature type="non-terminal residue" evidence="2">
    <location>
        <position position="428"/>
    </location>
</feature>
<dbReference type="Gene3D" id="3.30.710.10">
    <property type="entry name" value="Potassium Channel Kv1.1, Chain A"/>
    <property type="match status" value="2"/>
</dbReference>
<dbReference type="PANTHER" id="PTHR24413">
    <property type="entry name" value="SPECKLE-TYPE POZ PROTEIN"/>
    <property type="match status" value="1"/>
</dbReference>
<dbReference type="SMART" id="SM00225">
    <property type="entry name" value="BTB"/>
    <property type="match status" value="2"/>
</dbReference>
<dbReference type="OrthoDB" id="6412314at2759"/>
<dbReference type="OMA" id="DMRESAN"/>